<dbReference type="Proteomes" id="UP000186026">
    <property type="component" value="Unassembled WGS sequence"/>
</dbReference>
<reference evidence="2" key="1">
    <citation type="submission" date="2017-01" db="EMBL/GenBank/DDBJ databases">
        <authorList>
            <person name="Varghese N."/>
            <person name="Submissions S."/>
        </authorList>
    </citation>
    <scope>NUCLEOTIDE SEQUENCE [LARGE SCALE GENOMIC DNA]</scope>
    <source>
        <strain evidence="2">DSM 46698</strain>
    </source>
</reference>
<protein>
    <submittedName>
        <fullName evidence="1">Uncharacterized protein</fullName>
    </submittedName>
</protein>
<accession>A0A1N7JZZ9</accession>
<gene>
    <name evidence="1" type="ORF">SAMN05421761_101353</name>
</gene>
<name>A0A1N7JZZ9_9BACT</name>
<dbReference type="AlphaFoldDB" id="A0A1N7JZZ9"/>
<keyword evidence="2" id="KW-1185">Reference proteome</keyword>
<dbReference type="RefSeq" id="WP_076497946.1">
    <property type="nucleotide sequence ID" value="NZ_FTOP01000001.1"/>
</dbReference>
<evidence type="ECO:0000313" key="2">
    <source>
        <dbReference type="Proteomes" id="UP000186026"/>
    </source>
</evidence>
<dbReference type="OrthoDB" id="9847306at2"/>
<dbReference type="STRING" id="529505.SAMN05421761_101353"/>
<proteinExistence type="predicted"/>
<sequence>MYSLEPNQPKRRSINQKPSLEEYRSAALFDVEFQLRFDSTKAIFPSLKDDEVEDLVTKMMRLEGWDYDADNDLYFRIQRLSE</sequence>
<organism evidence="1 2">
    <name type="scientific">Belliella pelovolcani</name>
    <dbReference type="NCBI Taxonomy" id="529505"/>
    <lineage>
        <taxon>Bacteria</taxon>
        <taxon>Pseudomonadati</taxon>
        <taxon>Bacteroidota</taxon>
        <taxon>Cytophagia</taxon>
        <taxon>Cytophagales</taxon>
        <taxon>Cyclobacteriaceae</taxon>
        <taxon>Belliella</taxon>
    </lineage>
</organism>
<evidence type="ECO:0000313" key="1">
    <source>
        <dbReference type="EMBL" id="SIS54915.1"/>
    </source>
</evidence>
<dbReference type="EMBL" id="FTOP01000001">
    <property type="protein sequence ID" value="SIS54915.1"/>
    <property type="molecule type" value="Genomic_DNA"/>
</dbReference>